<feature type="repeat" description="PPR" evidence="2">
    <location>
        <begin position="937"/>
        <end position="971"/>
    </location>
</feature>
<dbReference type="Gene3D" id="2.40.160.50">
    <property type="entry name" value="membrane protein fhac: a member of the omp85/tpsb transporter family"/>
    <property type="match status" value="1"/>
</dbReference>
<feature type="domain" description="Toc75-like POTRA" evidence="4">
    <location>
        <begin position="168"/>
        <end position="251"/>
    </location>
</feature>
<dbReference type="Gene3D" id="3.10.20.310">
    <property type="entry name" value="membrane protein fhac"/>
    <property type="match status" value="1"/>
</dbReference>
<dbReference type="SUPFAM" id="SSF48452">
    <property type="entry name" value="TPR-like"/>
    <property type="match status" value="1"/>
</dbReference>
<dbReference type="OrthoDB" id="185373at2759"/>
<dbReference type="Gene3D" id="1.25.40.10">
    <property type="entry name" value="Tetratricopeptide repeat domain"/>
    <property type="match status" value="4"/>
</dbReference>
<feature type="domain" description="Toc75-like POTRA" evidence="4">
    <location>
        <begin position="1"/>
        <end position="48"/>
    </location>
</feature>
<dbReference type="InterPro" id="IPR011990">
    <property type="entry name" value="TPR-like_helical_dom_sf"/>
</dbReference>
<evidence type="ECO:0000259" key="4">
    <source>
        <dbReference type="Pfam" id="PF25282"/>
    </source>
</evidence>
<proteinExistence type="predicted"/>
<dbReference type="Pfam" id="PF01535">
    <property type="entry name" value="PPR"/>
    <property type="match status" value="5"/>
</dbReference>
<comment type="caution">
    <text evidence="5">The sequence shown here is derived from an EMBL/GenBank/DDBJ whole genome shotgun (WGS) entry which is preliminary data.</text>
</comment>
<dbReference type="AlphaFoldDB" id="A0A9Q1QF49"/>
<evidence type="ECO:0000256" key="1">
    <source>
        <dbReference type="ARBA" id="ARBA00022737"/>
    </source>
</evidence>
<dbReference type="Pfam" id="PF25280">
    <property type="entry name" value="POTRA2_Toc75"/>
    <property type="match status" value="1"/>
</dbReference>
<dbReference type="InterPro" id="IPR057355">
    <property type="entry name" value="POTRA2_Toc75"/>
</dbReference>
<dbReference type="PROSITE" id="PS51375">
    <property type="entry name" value="PPR"/>
    <property type="match status" value="5"/>
</dbReference>
<dbReference type="InterPro" id="IPR002885">
    <property type="entry name" value="PPR_rpt"/>
</dbReference>
<feature type="repeat" description="PPR" evidence="2">
    <location>
        <begin position="764"/>
        <end position="798"/>
    </location>
</feature>
<protein>
    <recommendedName>
        <fullName evidence="7">Pentatricopeptide repeat-containing protein</fullName>
    </recommendedName>
</protein>
<feature type="repeat" description="PPR" evidence="2">
    <location>
        <begin position="799"/>
        <end position="833"/>
    </location>
</feature>
<dbReference type="PANTHER" id="PTHR47926">
    <property type="entry name" value="PENTATRICOPEPTIDE REPEAT-CONTAINING PROTEIN"/>
    <property type="match status" value="1"/>
</dbReference>
<keyword evidence="6" id="KW-1185">Reference proteome</keyword>
<dbReference type="GO" id="GO:0003723">
    <property type="term" value="F:RNA binding"/>
    <property type="evidence" value="ECO:0007669"/>
    <property type="project" value="InterPro"/>
</dbReference>
<evidence type="ECO:0000259" key="3">
    <source>
        <dbReference type="Pfam" id="PF25280"/>
    </source>
</evidence>
<feature type="domain" description="Toc75-like second POTRA" evidence="3">
    <location>
        <begin position="58"/>
        <end position="167"/>
    </location>
</feature>
<dbReference type="Pfam" id="PF25282">
    <property type="entry name" value="POTRA1_3_Toc75"/>
    <property type="match status" value="2"/>
</dbReference>
<dbReference type="PANTHER" id="PTHR47926:SF487">
    <property type="entry name" value="REPEAT (TPR)-LIKE SUPERFAMILY PROTEIN, PUTATIVE-RELATED"/>
    <property type="match status" value="1"/>
</dbReference>
<evidence type="ECO:0000313" key="5">
    <source>
        <dbReference type="EMBL" id="KAJ8439857.1"/>
    </source>
</evidence>
<dbReference type="Pfam" id="PF20431">
    <property type="entry name" value="E_motif"/>
    <property type="match status" value="1"/>
</dbReference>
<dbReference type="EMBL" id="JAKOGI010000205">
    <property type="protein sequence ID" value="KAJ8439857.1"/>
    <property type="molecule type" value="Genomic_DNA"/>
</dbReference>
<dbReference type="InterPro" id="IPR057354">
    <property type="entry name" value="POTRA1_3_Toc75"/>
</dbReference>
<gene>
    <name evidence="5" type="ORF">Cgig2_003923</name>
</gene>
<sequence length="1118" mass="124358">MMSLRPGKVYTKAQLEKELEFLAASGWFEKVYLEGKTNPDGTIGVKVSSIETTLGAACANVGLVPPMKEVEMDPNMTQREMMEHAKNEERDYRGRIKRAWPCMLPMSVQHKVLEMLREQGKVGAVLAHKIMPEVQKWYHDQGYIVAQVVNLRSLPAKEVVCEVIEGDITQVEVKFQDELGNAFEGKTKLPVIQRELPKQASLRAGHVFNIQAGKQAVRNLSCLKLFSSIGVTPRPDEKKEGVVIVEINLKESDSKSVEVSSKWDVVLGHHGCPKLVELSALSTGINGLNRSFTGSVTRSNFLNPQILEKFEYVHPCLDGVNNPCNRVLRASCFNTWKLSPTFTGGPAVHDVPPIWVDRSGVKAVITVVDTFLLLDLTEQSKFTYGLVMEEIKTQDEYNHVTAQGQRELPGGGITANGPPTTLSGTGVDKLVYAQANITRDNTRSVNGALVGERNVFQVDQGLGIGHSLPFFNRHELTITKFLQLLQVEEGDGKPAPPVLILRGRYAGCVGDLPNYDAFPLGGPYSVRDYNIGELGAAEASKATSLGRSQDGILTQSPNRCWFISRHAITQMLPFYRTVIFLRSHQSHIINRSFQTSSDAYLIRRIEKFAEDRCLLLGKAIHAHLVINGFVHSTHFASKLIAMYSECGELPIARQLFDRIPKTNYRRWIVLIGAYAKCGFYREALNFLREMQVDGVRPNNYVLPSALKACGHLSEWWHGKELHALILRWSFEYDAFVNSALIDMYSKCGFVEKARNVFDGMIEKDLIALNATVAGYVQAGLVKDALDMVESVQMKGFRPNLVTWNTLIAGFSRAGNTSMVDELFQLMRVNGIEPDVVSWTSVISGLVQNFQNGEAFITFKKMMGSGSGCYPTTNTISSLLSACANVANVKHGKEVHGFALMVGLEQDIYVRSALIDMYAKCGCIFQASALFHKMPRRNSPTWNSMIFGYANHGYCDEAIELFKRMEIEDREKLNHLTFTAALTACSHGRRLELGRNLFKSMQENYRISPRLEHYACMVDLLGRGGELTEAYDLIKAMPIEPDLFVWGALLGACKQHGEIELAEVAAKQLSELEPQGAGTRLLSGLYAGAGSWSNAMKLKKLMKKKKCKTFSGCSWVEAS</sequence>
<dbReference type="InterPro" id="IPR046960">
    <property type="entry name" value="PPR_At4g14850-like_plant"/>
</dbReference>
<dbReference type="GO" id="GO:0009451">
    <property type="term" value="P:RNA modification"/>
    <property type="evidence" value="ECO:0007669"/>
    <property type="project" value="InterPro"/>
</dbReference>
<feature type="repeat" description="PPR" evidence="2">
    <location>
        <begin position="663"/>
        <end position="697"/>
    </location>
</feature>
<keyword evidence="1" id="KW-0677">Repeat</keyword>
<dbReference type="FunFam" id="1.25.40.10:FF:001383">
    <property type="entry name" value="Pentatricopeptide repeat-containing protein mitochondrial"/>
    <property type="match status" value="1"/>
</dbReference>
<dbReference type="Pfam" id="PF13041">
    <property type="entry name" value="PPR_2"/>
    <property type="match status" value="1"/>
</dbReference>
<dbReference type="NCBIfam" id="TIGR00756">
    <property type="entry name" value="PPR"/>
    <property type="match status" value="4"/>
</dbReference>
<dbReference type="Proteomes" id="UP001153076">
    <property type="component" value="Unassembled WGS sequence"/>
</dbReference>
<evidence type="ECO:0000256" key="2">
    <source>
        <dbReference type="PROSITE-ProRule" id="PRU00708"/>
    </source>
</evidence>
<dbReference type="FunFam" id="1.25.40.10:FF:000090">
    <property type="entry name" value="Pentatricopeptide repeat-containing protein, chloroplastic"/>
    <property type="match status" value="1"/>
</dbReference>
<dbReference type="InterPro" id="IPR046848">
    <property type="entry name" value="E_motif"/>
</dbReference>
<feature type="repeat" description="PPR" evidence="2">
    <location>
        <begin position="733"/>
        <end position="763"/>
    </location>
</feature>
<accession>A0A9Q1QF49</accession>
<evidence type="ECO:0008006" key="7">
    <source>
        <dbReference type="Google" id="ProtNLM"/>
    </source>
</evidence>
<evidence type="ECO:0000313" key="6">
    <source>
        <dbReference type="Proteomes" id="UP001153076"/>
    </source>
</evidence>
<name>A0A9Q1QF49_9CARY</name>
<organism evidence="5 6">
    <name type="scientific">Carnegiea gigantea</name>
    <dbReference type="NCBI Taxonomy" id="171969"/>
    <lineage>
        <taxon>Eukaryota</taxon>
        <taxon>Viridiplantae</taxon>
        <taxon>Streptophyta</taxon>
        <taxon>Embryophyta</taxon>
        <taxon>Tracheophyta</taxon>
        <taxon>Spermatophyta</taxon>
        <taxon>Magnoliopsida</taxon>
        <taxon>eudicotyledons</taxon>
        <taxon>Gunneridae</taxon>
        <taxon>Pentapetalae</taxon>
        <taxon>Caryophyllales</taxon>
        <taxon>Cactineae</taxon>
        <taxon>Cactaceae</taxon>
        <taxon>Cactoideae</taxon>
        <taxon>Echinocereeae</taxon>
        <taxon>Carnegiea</taxon>
    </lineage>
</organism>
<reference evidence="5" key="1">
    <citation type="submission" date="2022-04" db="EMBL/GenBank/DDBJ databases">
        <title>Carnegiea gigantea Genome sequencing and assembly v2.</title>
        <authorList>
            <person name="Copetti D."/>
            <person name="Sanderson M.J."/>
            <person name="Burquez A."/>
            <person name="Wojciechowski M.F."/>
        </authorList>
    </citation>
    <scope>NUCLEOTIDE SEQUENCE</scope>
    <source>
        <strain evidence="5">SGP5-SGP5p</strain>
        <tissue evidence="5">Aerial part</tissue>
    </source>
</reference>